<name>A0A1G8AF41_CHIFI</name>
<dbReference type="Proteomes" id="UP000199045">
    <property type="component" value="Unassembled WGS sequence"/>
</dbReference>
<proteinExistence type="predicted"/>
<dbReference type="EMBL" id="FNBN01000009">
    <property type="protein sequence ID" value="SDH19509.1"/>
    <property type="molecule type" value="Genomic_DNA"/>
</dbReference>
<evidence type="ECO:0000313" key="1">
    <source>
        <dbReference type="EMBL" id="SDH19509.1"/>
    </source>
</evidence>
<gene>
    <name evidence="1" type="ORF">SAMN04488121_109229</name>
</gene>
<dbReference type="RefSeq" id="WP_089837078.1">
    <property type="nucleotide sequence ID" value="NZ_FNBN01000009.1"/>
</dbReference>
<dbReference type="AlphaFoldDB" id="A0A1G8AF41"/>
<reference evidence="1 2" key="1">
    <citation type="submission" date="2016-10" db="EMBL/GenBank/DDBJ databases">
        <authorList>
            <person name="de Groot N.N."/>
        </authorList>
    </citation>
    <scope>NUCLEOTIDE SEQUENCE [LARGE SCALE GENOMIC DNA]</scope>
    <source>
        <strain evidence="1 2">DSM 527</strain>
    </source>
</reference>
<evidence type="ECO:0000313" key="2">
    <source>
        <dbReference type="Proteomes" id="UP000199045"/>
    </source>
</evidence>
<sequence>MLENIKAKGQVYNDGVGRISKYSVAGMKFLPDLANQIKLVSACVETPPSNKDLQKPVGLYAVSDIFEIQDDIKRLFGEQGV</sequence>
<accession>A0A1G8AF41</accession>
<organism evidence="1 2">
    <name type="scientific">Chitinophaga filiformis</name>
    <name type="common">Myxococcus filiformis</name>
    <name type="synonym">Flexibacter filiformis</name>
    <dbReference type="NCBI Taxonomy" id="104663"/>
    <lineage>
        <taxon>Bacteria</taxon>
        <taxon>Pseudomonadati</taxon>
        <taxon>Bacteroidota</taxon>
        <taxon>Chitinophagia</taxon>
        <taxon>Chitinophagales</taxon>
        <taxon>Chitinophagaceae</taxon>
        <taxon>Chitinophaga</taxon>
    </lineage>
</organism>
<protein>
    <submittedName>
        <fullName evidence="1">Uncharacterized protein</fullName>
    </submittedName>
</protein>
<dbReference type="OrthoDB" id="8653412at2"/>